<evidence type="ECO:0000256" key="4">
    <source>
        <dbReference type="SAM" id="Phobius"/>
    </source>
</evidence>
<name>A0ABW6K8S7_9BACI</name>
<proteinExistence type="predicted"/>
<dbReference type="RefSeq" id="WP_389358698.1">
    <property type="nucleotide sequence ID" value="NZ_JBIACK010000001.1"/>
</dbReference>
<evidence type="ECO:0000313" key="7">
    <source>
        <dbReference type="Proteomes" id="UP001601059"/>
    </source>
</evidence>
<feature type="domain" description="Methyl-accepting transducer" evidence="5">
    <location>
        <begin position="210"/>
        <end position="460"/>
    </location>
</feature>
<keyword evidence="3" id="KW-0175">Coiled coil</keyword>
<dbReference type="InterPro" id="IPR004089">
    <property type="entry name" value="MCPsignal_dom"/>
</dbReference>
<dbReference type="Proteomes" id="UP001601059">
    <property type="component" value="Unassembled WGS sequence"/>
</dbReference>
<evidence type="ECO:0000259" key="5">
    <source>
        <dbReference type="PROSITE" id="PS50111"/>
    </source>
</evidence>
<dbReference type="Gene3D" id="1.10.287.950">
    <property type="entry name" value="Methyl-accepting chemotaxis protein"/>
    <property type="match status" value="1"/>
</dbReference>
<feature type="transmembrane region" description="Helical" evidence="4">
    <location>
        <begin position="43"/>
        <end position="60"/>
    </location>
</feature>
<dbReference type="PROSITE" id="PS50111">
    <property type="entry name" value="CHEMOTAXIS_TRANSDUC_2"/>
    <property type="match status" value="1"/>
</dbReference>
<feature type="transmembrane region" description="Helical" evidence="4">
    <location>
        <begin position="18"/>
        <end position="37"/>
    </location>
</feature>
<dbReference type="EMBL" id="JBIACK010000001">
    <property type="protein sequence ID" value="MFE8700012.1"/>
    <property type="molecule type" value="Genomic_DNA"/>
</dbReference>
<dbReference type="PANTHER" id="PTHR32089">
    <property type="entry name" value="METHYL-ACCEPTING CHEMOTAXIS PROTEIN MCPB"/>
    <property type="match status" value="1"/>
</dbReference>
<keyword evidence="4" id="KW-0812">Transmembrane</keyword>
<keyword evidence="7" id="KW-1185">Reference proteome</keyword>
<feature type="transmembrane region" description="Helical" evidence="4">
    <location>
        <begin position="144"/>
        <end position="162"/>
    </location>
</feature>
<protein>
    <submittedName>
        <fullName evidence="6">Methyl-accepting chemotaxis protein</fullName>
    </submittedName>
</protein>
<accession>A0ABW6K8S7</accession>
<keyword evidence="4" id="KW-1133">Transmembrane helix</keyword>
<feature type="transmembrane region" description="Helical" evidence="4">
    <location>
        <begin position="93"/>
        <end position="110"/>
    </location>
</feature>
<dbReference type="Pfam" id="PF00015">
    <property type="entry name" value="MCPsignal"/>
    <property type="match status" value="1"/>
</dbReference>
<evidence type="ECO:0000256" key="3">
    <source>
        <dbReference type="SAM" id="Coils"/>
    </source>
</evidence>
<keyword evidence="1 2" id="KW-0807">Transducer</keyword>
<reference evidence="6 7" key="1">
    <citation type="submission" date="2024-08" db="EMBL/GenBank/DDBJ databases">
        <title>Two novel Cytobacillus novel species.</title>
        <authorList>
            <person name="Liu G."/>
        </authorList>
    </citation>
    <scope>NUCLEOTIDE SEQUENCE [LARGE SCALE GENOMIC DNA]</scope>
    <source>
        <strain evidence="6 7">FJAT-54145</strain>
    </source>
</reference>
<evidence type="ECO:0000313" key="6">
    <source>
        <dbReference type="EMBL" id="MFE8700012.1"/>
    </source>
</evidence>
<keyword evidence="4" id="KW-0472">Membrane</keyword>
<organism evidence="6 7">
    <name type="scientific">Cytobacillus spartinae</name>
    <dbReference type="NCBI Taxonomy" id="3299023"/>
    <lineage>
        <taxon>Bacteria</taxon>
        <taxon>Bacillati</taxon>
        <taxon>Bacillota</taxon>
        <taxon>Bacilli</taxon>
        <taxon>Bacillales</taxon>
        <taxon>Bacillaceae</taxon>
        <taxon>Cytobacillus</taxon>
    </lineage>
</organism>
<feature type="transmembrane region" description="Helical" evidence="4">
    <location>
        <begin position="115"/>
        <end position="132"/>
    </location>
</feature>
<gene>
    <name evidence="6" type="ORF">ACFYKX_05165</name>
</gene>
<dbReference type="SMART" id="SM00283">
    <property type="entry name" value="MA"/>
    <property type="match status" value="1"/>
</dbReference>
<feature type="coiled-coil region" evidence="3">
    <location>
        <begin position="176"/>
        <end position="210"/>
    </location>
</feature>
<sequence length="488" mass="54775">MTAIEDLRHQDSRNKNRLMFIAYSISLLAALLQSLVTGTTDTALFYGTELVLYTILYVAYPKLFKNPLVYSYLTVLFMYGFTTYYLLTNDNSITIVFIIIYITIISAVHLKKGIFLLGVLIGLVDLLIFKNINSVHQELFNDIFSIVILVYVLIGMVVYLLIRENDKQFSQLQAFMSQTEDQAKKQKEERESLEVNVKNIAEDFDEVNHKVQLNIEAQDQMRFAISEMATGSQSQSEQISYISTNAHETKEQMTRLFTLAEELSKDAEHANNIVKNGTSEMATLKDGMHLLKAILDQFNQQFTILTSKVNEMATLTSTINDVSEQTNLLALNASIEAARAGEAGKGFSVVAQEIRKLAELTKLSSEKISRSLVELNQTNKESLTKIEETNHQVSQNVESTEHLTDSFNQFRATTSRLRDSVSMVLTVSEDVKMKSETVELSTNELAAIIEQASASLEEMSATIESLTTDNQKIGEIVGATNTKLQNLL</sequence>
<feature type="transmembrane region" description="Helical" evidence="4">
    <location>
        <begin position="67"/>
        <end position="87"/>
    </location>
</feature>
<comment type="caution">
    <text evidence="6">The sequence shown here is derived from an EMBL/GenBank/DDBJ whole genome shotgun (WGS) entry which is preliminary data.</text>
</comment>
<dbReference type="PANTHER" id="PTHR32089:SF112">
    <property type="entry name" value="LYSOZYME-LIKE PROTEIN-RELATED"/>
    <property type="match status" value="1"/>
</dbReference>
<evidence type="ECO:0000256" key="2">
    <source>
        <dbReference type="PROSITE-ProRule" id="PRU00284"/>
    </source>
</evidence>
<evidence type="ECO:0000256" key="1">
    <source>
        <dbReference type="ARBA" id="ARBA00023224"/>
    </source>
</evidence>
<dbReference type="SUPFAM" id="SSF58104">
    <property type="entry name" value="Methyl-accepting chemotaxis protein (MCP) signaling domain"/>
    <property type="match status" value="1"/>
</dbReference>